<evidence type="ECO:0000313" key="3">
    <source>
        <dbReference type="Proteomes" id="UP000321199"/>
    </source>
</evidence>
<gene>
    <name evidence="2" type="ORF">FOZ74_11245</name>
</gene>
<feature type="transmembrane region" description="Helical" evidence="1">
    <location>
        <begin position="441"/>
        <end position="463"/>
    </location>
</feature>
<feature type="transmembrane region" description="Helical" evidence="1">
    <location>
        <begin position="362"/>
        <end position="385"/>
    </location>
</feature>
<evidence type="ECO:0000256" key="1">
    <source>
        <dbReference type="SAM" id="Phobius"/>
    </source>
</evidence>
<evidence type="ECO:0008006" key="4">
    <source>
        <dbReference type="Google" id="ProtNLM"/>
    </source>
</evidence>
<feature type="transmembrane region" description="Helical" evidence="1">
    <location>
        <begin position="143"/>
        <end position="164"/>
    </location>
</feature>
<keyword evidence="3" id="KW-1185">Reference proteome</keyword>
<evidence type="ECO:0000313" key="2">
    <source>
        <dbReference type="EMBL" id="QEA13560.1"/>
    </source>
</evidence>
<feature type="transmembrane region" description="Helical" evidence="1">
    <location>
        <begin position="336"/>
        <end position="355"/>
    </location>
</feature>
<feature type="transmembrane region" description="Helical" evidence="1">
    <location>
        <begin position="312"/>
        <end position="330"/>
    </location>
</feature>
<dbReference type="Proteomes" id="UP000321199">
    <property type="component" value="Chromosome"/>
</dbReference>
<protein>
    <recommendedName>
        <fullName evidence="4">Glycosyltransferase</fullName>
    </recommendedName>
</protein>
<dbReference type="AlphaFoldDB" id="A0A5B8RVP2"/>
<feature type="transmembrane region" description="Helical" evidence="1">
    <location>
        <begin position="75"/>
        <end position="94"/>
    </location>
</feature>
<dbReference type="RefSeq" id="WP_146913150.1">
    <property type="nucleotide sequence ID" value="NZ_CP042344.1"/>
</dbReference>
<name>A0A5B8RVP2_9BURK</name>
<keyword evidence="1" id="KW-0472">Membrane</keyword>
<feature type="transmembrane region" description="Helical" evidence="1">
    <location>
        <begin position="101"/>
        <end position="119"/>
    </location>
</feature>
<reference evidence="2 3" key="1">
    <citation type="submission" date="2019-07" db="EMBL/GenBank/DDBJ databases">
        <title>Complete genome sequence of Comamonas sp. NLF 7-7 isolated from livestock.</title>
        <authorList>
            <person name="Kim D.H."/>
            <person name="Kim J.G."/>
        </authorList>
    </citation>
    <scope>NUCLEOTIDE SEQUENCE [LARGE SCALE GENOMIC DNA]</scope>
    <source>
        <strain evidence="2 3">NLF 7-7</strain>
    </source>
</reference>
<accession>A0A5B8RVP2</accession>
<keyword evidence="1" id="KW-1133">Transmembrane helix</keyword>
<dbReference type="KEGG" id="cof:FOZ74_11245"/>
<feature type="transmembrane region" description="Helical" evidence="1">
    <location>
        <begin position="411"/>
        <end position="429"/>
    </location>
</feature>
<keyword evidence="1" id="KW-0812">Transmembrane</keyword>
<feature type="transmembrane region" description="Helical" evidence="1">
    <location>
        <begin position="21"/>
        <end position="37"/>
    </location>
</feature>
<organism evidence="2 3">
    <name type="scientific">Comamonas flocculans</name>
    <dbReference type="NCBI Taxonomy" id="2597701"/>
    <lineage>
        <taxon>Bacteria</taxon>
        <taxon>Pseudomonadati</taxon>
        <taxon>Pseudomonadota</taxon>
        <taxon>Betaproteobacteria</taxon>
        <taxon>Burkholderiales</taxon>
        <taxon>Comamonadaceae</taxon>
        <taxon>Comamonas</taxon>
    </lineage>
</organism>
<feature type="transmembrane region" description="Helical" evidence="1">
    <location>
        <begin position="196"/>
        <end position="227"/>
    </location>
</feature>
<dbReference type="EMBL" id="CP042344">
    <property type="protein sequence ID" value="QEA13560.1"/>
    <property type="molecule type" value="Genomic_DNA"/>
</dbReference>
<feature type="transmembrane region" description="Helical" evidence="1">
    <location>
        <begin position="280"/>
        <end position="300"/>
    </location>
</feature>
<proteinExistence type="predicted"/>
<feature type="transmembrane region" description="Helical" evidence="1">
    <location>
        <begin position="171"/>
        <end position="190"/>
    </location>
</feature>
<dbReference type="OrthoDB" id="8556356at2"/>
<sequence length="573" mass="61824">MMHPSPAIVAQAAVRPLPRKVLWLLCAVYVLAGFFGRDPWRGDDMQAFAFMREIALGQTNWLQPTLAGLGPDTPGLLPLWLGAGAIWLGQGWLSMEATSRLPFVALLVLVLASTWRAAWRLAQSPQAQPVAFAFGGEARAVDYARAMADAALLALIATLGLAQFSHEATSYLSQLAGTALLLSGSAAWLHRPGGRALAATLGGVALLALSGAPTMALLLAAGAAAVASRARTPDGTPIGLSRTLIAFAAQTAAIAVLAGWTQAWQWRLALPANAQSWATLVRLLVWFAWPTWLLALWTLWRWRHPLRHGASHIVLPLWFALVPVVAAFATEPADRALLQGLPALAILAAFALPTLKRGVAAAIDWFTLLFFSVCAIAIWVIWLAVQTGFPAQPAANVARLAPGFQSRFEPLAFLLALAATLAWCALVRWRTARHRPAIWKSLVLPAGGAALGWVLLMTLWLPLLDYGRSYAPQVRLLREAVDKVEPASRLRSGDCVAGYGLDQPLVAALRYYGQLPMATPEQAPTCRWAIVDPDGDWAAGQVFADAQWQQAAIVTRPTDRRDQLVLMLRHPAH</sequence>
<feature type="transmembrane region" description="Helical" evidence="1">
    <location>
        <begin position="239"/>
        <end position="260"/>
    </location>
</feature>